<protein>
    <recommendedName>
        <fullName evidence="5">Large ribosomal subunit protein uL5 C-terminal domain-containing protein</fullName>
    </recommendedName>
</protein>
<evidence type="ECO:0000256" key="4">
    <source>
        <dbReference type="SAM" id="MobiDB-lite"/>
    </source>
</evidence>
<keyword evidence="2" id="KW-0689">Ribosomal protein</keyword>
<dbReference type="Pfam" id="PF00673">
    <property type="entry name" value="Ribosomal_L5_C"/>
    <property type="match status" value="1"/>
</dbReference>
<dbReference type="AlphaFoldDB" id="A0A067QEV6"/>
<dbReference type="HOGENOM" id="CLU_061015_1_1_1"/>
<dbReference type="GO" id="GO:0005840">
    <property type="term" value="C:ribosome"/>
    <property type="evidence" value="ECO:0007669"/>
    <property type="project" value="UniProtKB-KW"/>
</dbReference>
<evidence type="ECO:0000313" key="6">
    <source>
        <dbReference type="EMBL" id="KDQ62032.1"/>
    </source>
</evidence>
<comment type="similarity">
    <text evidence="1">Belongs to the universal ribosomal protein uL5 family.</text>
</comment>
<feature type="region of interest" description="Disordered" evidence="4">
    <location>
        <begin position="1"/>
        <end position="37"/>
    </location>
</feature>
<gene>
    <name evidence="6" type="ORF">JAAARDRAFT_76071</name>
</gene>
<dbReference type="GO" id="GO:0006412">
    <property type="term" value="P:translation"/>
    <property type="evidence" value="ECO:0007669"/>
    <property type="project" value="InterPro"/>
</dbReference>
<dbReference type="OrthoDB" id="539541at2759"/>
<evidence type="ECO:0000259" key="5">
    <source>
        <dbReference type="Pfam" id="PF00673"/>
    </source>
</evidence>
<keyword evidence="7" id="KW-1185">Reference proteome</keyword>
<dbReference type="FunCoup" id="A0A067QEV6">
    <property type="interactions" value="188"/>
</dbReference>
<dbReference type="Proteomes" id="UP000027265">
    <property type="component" value="Unassembled WGS sequence"/>
</dbReference>
<evidence type="ECO:0000256" key="2">
    <source>
        <dbReference type="ARBA" id="ARBA00022980"/>
    </source>
</evidence>
<feature type="compositionally biased region" description="Polar residues" evidence="4">
    <location>
        <begin position="8"/>
        <end position="18"/>
    </location>
</feature>
<dbReference type="EMBL" id="KL197711">
    <property type="protein sequence ID" value="KDQ62032.1"/>
    <property type="molecule type" value="Genomic_DNA"/>
</dbReference>
<proteinExistence type="inferred from homology"/>
<dbReference type="InterPro" id="IPR002132">
    <property type="entry name" value="Ribosomal_uL5"/>
</dbReference>
<dbReference type="GO" id="GO:0003735">
    <property type="term" value="F:structural constituent of ribosome"/>
    <property type="evidence" value="ECO:0007669"/>
    <property type="project" value="InterPro"/>
</dbReference>
<dbReference type="STRING" id="933084.A0A067QEV6"/>
<name>A0A067QEV6_9AGAM</name>
<keyword evidence="3" id="KW-0687">Ribonucleoprotein</keyword>
<dbReference type="Gene3D" id="3.30.1440.10">
    <property type="match status" value="1"/>
</dbReference>
<dbReference type="InterPro" id="IPR031309">
    <property type="entry name" value="Ribosomal_uL5_C"/>
</dbReference>
<evidence type="ECO:0000256" key="3">
    <source>
        <dbReference type="ARBA" id="ARBA00023274"/>
    </source>
</evidence>
<accession>A0A067QEV6</accession>
<sequence length="303" mass="33637">MSAAASALTRTRPTTLTKSIRPTRRPPRIRKGLPRDARGLPIPHVSFTIRDTHPCRLLDHYHTTLQEDVMYMTYTHTSSLNPPKPPKEIRKKFDPLNPYAVFRSNPPVGGDMIGRKPAPECSPENTVQLERIQLHSMIKDAISNRQNLLGPIMAFRAISGETQFGAGRHTAEGVQIIKGRQTVQNWIRPGIPVGVKVDIRGPKMYELLGVLAEFVFPRLREFHGFLMPPASAPLNTPAGVAGVVSVGIPPEAMGFFPQIEVNLDAYPKSYGMHIHFITNATGQGAQNKARALMSGYQIPFLRR</sequence>
<evidence type="ECO:0000313" key="7">
    <source>
        <dbReference type="Proteomes" id="UP000027265"/>
    </source>
</evidence>
<dbReference type="SUPFAM" id="SSF55282">
    <property type="entry name" value="RL5-like"/>
    <property type="match status" value="1"/>
</dbReference>
<dbReference type="InParanoid" id="A0A067QEV6"/>
<feature type="compositionally biased region" description="Basic residues" evidence="4">
    <location>
        <begin position="21"/>
        <end position="32"/>
    </location>
</feature>
<evidence type="ECO:0000256" key="1">
    <source>
        <dbReference type="ARBA" id="ARBA00008553"/>
    </source>
</evidence>
<dbReference type="GO" id="GO:1990904">
    <property type="term" value="C:ribonucleoprotein complex"/>
    <property type="evidence" value="ECO:0007669"/>
    <property type="project" value="UniProtKB-KW"/>
</dbReference>
<dbReference type="InterPro" id="IPR022803">
    <property type="entry name" value="Ribosomal_uL5_dom_sf"/>
</dbReference>
<dbReference type="PANTHER" id="PTHR11994">
    <property type="entry name" value="60S RIBOSOMAL PROTEIN L11-RELATED"/>
    <property type="match status" value="1"/>
</dbReference>
<organism evidence="6 7">
    <name type="scientific">Jaapia argillacea MUCL 33604</name>
    <dbReference type="NCBI Taxonomy" id="933084"/>
    <lineage>
        <taxon>Eukaryota</taxon>
        <taxon>Fungi</taxon>
        <taxon>Dikarya</taxon>
        <taxon>Basidiomycota</taxon>
        <taxon>Agaricomycotina</taxon>
        <taxon>Agaricomycetes</taxon>
        <taxon>Agaricomycetidae</taxon>
        <taxon>Jaapiales</taxon>
        <taxon>Jaapiaceae</taxon>
        <taxon>Jaapia</taxon>
    </lineage>
</organism>
<reference evidence="7" key="1">
    <citation type="journal article" date="2014" name="Proc. Natl. Acad. Sci. U.S.A.">
        <title>Extensive sampling of basidiomycete genomes demonstrates inadequacy of the white-rot/brown-rot paradigm for wood decay fungi.</title>
        <authorList>
            <person name="Riley R."/>
            <person name="Salamov A.A."/>
            <person name="Brown D.W."/>
            <person name="Nagy L.G."/>
            <person name="Floudas D."/>
            <person name="Held B.W."/>
            <person name="Levasseur A."/>
            <person name="Lombard V."/>
            <person name="Morin E."/>
            <person name="Otillar R."/>
            <person name="Lindquist E.A."/>
            <person name="Sun H."/>
            <person name="LaButti K.M."/>
            <person name="Schmutz J."/>
            <person name="Jabbour D."/>
            <person name="Luo H."/>
            <person name="Baker S.E."/>
            <person name="Pisabarro A.G."/>
            <person name="Walton J.D."/>
            <person name="Blanchette R.A."/>
            <person name="Henrissat B."/>
            <person name="Martin F."/>
            <person name="Cullen D."/>
            <person name="Hibbett D.S."/>
            <person name="Grigoriev I.V."/>
        </authorList>
    </citation>
    <scope>NUCLEOTIDE SEQUENCE [LARGE SCALE GENOMIC DNA]</scope>
    <source>
        <strain evidence="7">MUCL 33604</strain>
    </source>
</reference>
<feature type="domain" description="Large ribosomal subunit protein uL5 C-terminal" evidence="5">
    <location>
        <begin position="192"/>
        <end position="300"/>
    </location>
</feature>